<feature type="compositionally biased region" description="Low complexity" evidence="1">
    <location>
        <begin position="612"/>
        <end position="623"/>
    </location>
</feature>
<dbReference type="Gene3D" id="2.30.30.40">
    <property type="entry name" value="SH3 Domains"/>
    <property type="match status" value="1"/>
</dbReference>
<dbReference type="SUPFAM" id="SSF50044">
    <property type="entry name" value="SH3-domain"/>
    <property type="match status" value="1"/>
</dbReference>
<dbReference type="InterPro" id="IPR000906">
    <property type="entry name" value="ZU5_dom"/>
</dbReference>
<dbReference type="SUPFAM" id="SSF50156">
    <property type="entry name" value="PDZ domain-like"/>
    <property type="match status" value="1"/>
</dbReference>
<keyword evidence="5" id="KW-1185">Reference proteome</keyword>
<feature type="domain" description="ZU5" evidence="3">
    <location>
        <begin position="1025"/>
        <end position="1162"/>
    </location>
</feature>
<dbReference type="PROSITE" id="PS50052">
    <property type="entry name" value="GUANYLATE_KINASE_2"/>
    <property type="match status" value="1"/>
</dbReference>
<feature type="compositionally biased region" description="Basic and acidic residues" evidence="1">
    <location>
        <begin position="889"/>
        <end position="908"/>
    </location>
</feature>
<dbReference type="Pfam" id="PF00625">
    <property type="entry name" value="Guanylate_kin"/>
    <property type="match status" value="1"/>
</dbReference>
<organism evidence="4 5">
    <name type="scientific">Batillaria attramentaria</name>
    <dbReference type="NCBI Taxonomy" id="370345"/>
    <lineage>
        <taxon>Eukaryota</taxon>
        <taxon>Metazoa</taxon>
        <taxon>Spiralia</taxon>
        <taxon>Lophotrochozoa</taxon>
        <taxon>Mollusca</taxon>
        <taxon>Gastropoda</taxon>
        <taxon>Caenogastropoda</taxon>
        <taxon>Sorbeoconcha</taxon>
        <taxon>Cerithioidea</taxon>
        <taxon>Batillariidae</taxon>
        <taxon>Batillaria</taxon>
    </lineage>
</organism>
<dbReference type="Pfam" id="PF00791">
    <property type="entry name" value="ZU5"/>
    <property type="match status" value="1"/>
</dbReference>
<evidence type="ECO:0000259" key="3">
    <source>
        <dbReference type="PROSITE" id="PS51145"/>
    </source>
</evidence>
<reference evidence="4 5" key="1">
    <citation type="journal article" date="2023" name="Sci. Data">
        <title>Genome assembly of the Korean intertidal mud-creeper Batillaria attramentaria.</title>
        <authorList>
            <person name="Patra A.K."/>
            <person name="Ho P.T."/>
            <person name="Jun S."/>
            <person name="Lee S.J."/>
            <person name="Kim Y."/>
            <person name="Won Y.J."/>
        </authorList>
    </citation>
    <scope>NUCLEOTIDE SEQUENCE [LARGE SCALE GENOMIC DNA]</scope>
    <source>
        <strain evidence="4">Wonlab-2016</strain>
    </source>
</reference>
<dbReference type="Gene3D" id="2.60.220.30">
    <property type="match status" value="1"/>
</dbReference>
<dbReference type="Gene3D" id="3.40.50.300">
    <property type="entry name" value="P-loop containing nucleotide triphosphate hydrolases"/>
    <property type="match status" value="1"/>
</dbReference>
<evidence type="ECO:0000313" key="5">
    <source>
        <dbReference type="Proteomes" id="UP001519460"/>
    </source>
</evidence>
<dbReference type="InterPro" id="IPR008145">
    <property type="entry name" value="GK/Ca_channel_bsu"/>
</dbReference>
<feature type="compositionally biased region" description="Basic and acidic residues" evidence="1">
    <location>
        <begin position="556"/>
        <end position="568"/>
    </location>
</feature>
<evidence type="ECO:0000313" key="4">
    <source>
        <dbReference type="EMBL" id="KAK7491112.1"/>
    </source>
</evidence>
<feature type="compositionally biased region" description="Basic and acidic residues" evidence="1">
    <location>
        <begin position="427"/>
        <end position="468"/>
    </location>
</feature>
<dbReference type="SMART" id="SM00072">
    <property type="entry name" value="GuKc"/>
    <property type="match status" value="1"/>
</dbReference>
<feature type="domain" description="Guanylate kinase-like" evidence="2">
    <location>
        <begin position="233"/>
        <end position="332"/>
    </location>
</feature>
<feature type="compositionally biased region" description="Basic and acidic residues" evidence="1">
    <location>
        <begin position="513"/>
        <end position="528"/>
    </location>
</feature>
<dbReference type="InterPro" id="IPR027417">
    <property type="entry name" value="P-loop_NTPase"/>
</dbReference>
<feature type="compositionally biased region" description="Basic and acidic residues" evidence="1">
    <location>
        <begin position="790"/>
        <end position="835"/>
    </location>
</feature>
<gene>
    <name evidence="4" type="ORF">BaRGS_00017676</name>
</gene>
<feature type="region of interest" description="Disordered" evidence="1">
    <location>
        <begin position="764"/>
        <end position="835"/>
    </location>
</feature>
<proteinExistence type="predicted"/>
<evidence type="ECO:0000256" key="1">
    <source>
        <dbReference type="SAM" id="MobiDB-lite"/>
    </source>
</evidence>
<feature type="compositionally biased region" description="Basic and acidic residues" evidence="1">
    <location>
        <begin position="954"/>
        <end position="970"/>
    </location>
</feature>
<evidence type="ECO:0000259" key="2">
    <source>
        <dbReference type="PROSITE" id="PS50052"/>
    </source>
</evidence>
<dbReference type="EMBL" id="JACVVK020000119">
    <property type="protein sequence ID" value="KAK7491112.1"/>
    <property type="molecule type" value="Genomic_DNA"/>
</dbReference>
<dbReference type="SMART" id="SM00218">
    <property type="entry name" value="ZU5"/>
    <property type="match status" value="1"/>
</dbReference>
<feature type="compositionally biased region" description="Polar residues" evidence="1">
    <location>
        <begin position="393"/>
        <end position="402"/>
    </location>
</feature>
<feature type="compositionally biased region" description="Basic and acidic residues" evidence="1">
    <location>
        <begin position="538"/>
        <end position="549"/>
    </location>
</feature>
<sequence length="1162" mass="128877">MLVLANGLDIVGLTREEAVAHLTGLEGQVTLLVQYKKEDYDSIMASHEAGDSFYIRTHFNYQPSDNTGEHAFKVGDIFHIKDTLFRGVGGSWLAIRVGPNGEELKKGTIPNKKKAEVLAVTQQESGSSKEAFPSKGRGSLFKRKSARRAKSLGKDHWEEVIFSGLATKFPPYERVILRDPAFVRPVVVFGAIADVARDKLLSEFPDRFESPQTDKGVENDPKKGKTGIIRFGAIREAMNHQKHCVLDVTPYHVDRLNYAQYYPIVIFLRGESKQAIKDVRSRWRGGTNTNKNPKKLQEHNERMGNLYAHLFTGTINHTTTDAWFPKLVEMIESQQRRPVWMSEKKPEEDLNDDFMFPMPNRMSLAGSPESELDLGRPSDDLDTSPMQKKRLVRSSSDPSINTADRVPGIPPYPAPPGYGNAKMPPFSRRDEWDDYRNPQRLQDRDGDWQMHPDDRYYPHPHHVPEGDHFQGGYDEFGPHRDRLPPDDPYRMMGPRQPGPPHDGQMVPPPGVGPEHRGYNDASSHDSDSYSRYVSSPANKHDDSKLRDKFGSLQVGGRERSPGTHDPYRFTRSTANPISGANIDRAKLSDLSARYRREDKQKAPPSKPGSATSPLSPGPSSDGSRTAQKKKEPPPVPAKTYSLKEVGMDMDEMKARNYENSNRAYNYSEVAFPPPPQQSPSDPRHHQDLPPPPPPHKTAESPYEYISVRAQNRHPGSGRGDNPPPLPPPLPREDYQDDMVAGSYEISQSSRAFANHVYMDHREVERVRSGAGGGDAEREALVRDSSGYTRPRTDDEQLRDLQRNRSRLKSDSRLSDRAKSESRLNDRADARWSKYKSWDNEKEGQRTFDAYKKLITPGFYGSRKPMSKSHDELREENMPVGDAPPPRPTHRGDRGSAFEAYKKPSSDDVRSAAIREDLLSSGLPVSGESCSGKVDDAQGSTFNIKGSPSRFEGATIDKVDDGKTATKEKSPPKVTAPTAEKKENGLEDTEDSISVETSESASTPDTVKSAPVGPGQETEDGQTVVATARGVFSSEGGVLVSKETGVSIVIPAGALPDGVEQEIYFKVCSGNSILPPLDEDKGETLLSPLVMCGPHGLQFKKPVELKLPHSASVNPESWSFALKSSDSPSGQPTQWQNMTLAGSEGVAQGRVNQSSVSVLVDHF</sequence>
<accession>A0ABD0KWH2</accession>
<dbReference type="InterPro" id="IPR008144">
    <property type="entry name" value="Guanylate_kin-like_dom"/>
</dbReference>
<dbReference type="PANTHER" id="PTHR13865:SF28">
    <property type="entry name" value="POLYCHAETOID, ISOFORM O"/>
    <property type="match status" value="1"/>
</dbReference>
<name>A0ABD0KWH2_9CAEN</name>
<dbReference type="PROSITE" id="PS51145">
    <property type="entry name" value="ZU5"/>
    <property type="match status" value="1"/>
</dbReference>
<dbReference type="InterPro" id="IPR036028">
    <property type="entry name" value="SH3-like_dom_sf"/>
</dbReference>
<feature type="region of interest" description="Disordered" evidence="1">
    <location>
        <begin position="339"/>
        <end position="746"/>
    </location>
</feature>
<feature type="compositionally biased region" description="Pro residues" evidence="1">
    <location>
        <begin position="496"/>
        <end position="511"/>
    </location>
</feature>
<dbReference type="AlphaFoldDB" id="A0ABD0KWH2"/>
<dbReference type="Proteomes" id="UP001519460">
    <property type="component" value="Unassembled WGS sequence"/>
</dbReference>
<dbReference type="FunFam" id="2.60.220.30:FF:000004">
    <property type="entry name" value="tight junction protein ZO-1 isoform X1"/>
    <property type="match status" value="1"/>
</dbReference>
<protein>
    <recommendedName>
        <fullName evidence="6">Tight junction protein ZO-1</fullName>
    </recommendedName>
</protein>
<feature type="region of interest" description="Disordered" evidence="1">
    <location>
        <begin position="858"/>
        <end position="908"/>
    </location>
</feature>
<feature type="compositionally biased region" description="Polar residues" evidence="1">
    <location>
        <begin position="993"/>
        <end position="1005"/>
    </location>
</feature>
<feature type="region of interest" description="Disordered" evidence="1">
    <location>
        <begin position="926"/>
        <end position="1019"/>
    </location>
</feature>
<comment type="caution">
    <text evidence="4">The sequence shown here is derived from an EMBL/GenBank/DDBJ whole genome shotgun (WGS) entry which is preliminary data.</text>
</comment>
<dbReference type="InterPro" id="IPR036034">
    <property type="entry name" value="PDZ_sf"/>
</dbReference>
<dbReference type="SUPFAM" id="SSF52540">
    <property type="entry name" value="P-loop containing nucleoside triphosphate hydrolases"/>
    <property type="match status" value="1"/>
</dbReference>
<feature type="compositionally biased region" description="Basic and acidic residues" evidence="1">
    <location>
        <begin position="476"/>
        <end position="489"/>
    </location>
</feature>
<evidence type="ECO:0008006" key="6">
    <source>
        <dbReference type="Google" id="ProtNLM"/>
    </source>
</evidence>
<feature type="compositionally biased region" description="Basic and acidic residues" evidence="1">
    <location>
        <begin position="867"/>
        <end position="876"/>
    </location>
</feature>
<feature type="compositionally biased region" description="Basic and acidic residues" evidence="1">
    <location>
        <begin position="583"/>
        <end position="601"/>
    </location>
</feature>
<dbReference type="PANTHER" id="PTHR13865">
    <property type="entry name" value="TIGHT JUNCTION PROTEIN"/>
    <property type="match status" value="1"/>
</dbReference>